<dbReference type="InterPro" id="IPR003593">
    <property type="entry name" value="AAA+_ATPase"/>
</dbReference>
<dbReference type="GO" id="GO:0016887">
    <property type="term" value="F:ATP hydrolysis activity"/>
    <property type="evidence" value="ECO:0007669"/>
    <property type="project" value="InterPro"/>
</dbReference>
<evidence type="ECO:0000313" key="6">
    <source>
        <dbReference type="Proteomes" id="UP001139516"/>
    </source>
</evidence>
<dbReference type="InterPro" id="IPR008995">
    <property type="entry name" value="Mo/tungstate-bd_C_term_dom"/>
</dbReference>
<organism evidence="5 6">
    <name type="scientific">Roseomonas acroporae</name>
    <dbReference type="NCBI Taxonomy" id="2937791"/>
    <lineage>
        <taxon>Bacteria</taxon>
        <taxon>Pseudomonadati</taxon>
        <taxon>Pseudomonadota</taxon>
        <taxon>Alphaproteobacteria</taxon>
        <taxon>Acetobacterales</taxon>
        <taxon>Roseomonadaceae</taxon>
        <taxon>Roseomonas</taxon>
    </lineage>
</organism>
<dbReference type="InterPro" id="IPR027417">
    <property type="entry name" value="P-loop_NTPase"/>
</dbReference>
<dbReference type="FunFam" id="3.40.50.300:FF:000133">
    <property type="entry name" value="Spermidine/putrescine import ATP-binding protein PotA"/>
    <property type="match status" value="1"/>
</dbReference>
<evidence type="ECO:0000256" key="2">
    <source>
        <dbReference type="ARBA" id="ARBA00022741"/>
    </source>
</evidence>
<feature type="domain" description="ABC transporter" evidence="4">
    <location>
        <begin position="27"/>
        <end position="257"/>
    </location>
</feature>
<dbReference type="PANTHER" id="PTHR42781">
    <property type="entry name" value="SPERMIDINE/PUTRESCINE IMPORT ATP-BINDING PROTEIN POTA"/>
    <property type="match status" value="1"/>
</dbReference>
<proteinExistence type="predicted"/>
<dbReference type="GO" id="GO:0043190">
    <property type="term" value="C:ATP-binding cassette (ABC) transporter complex"/>
    <property type="evidence" value="ECO:0007669"/>
    <property type="project" value="InterPro"/>
</dbReference>
<dbReference type="InterPro" id="IPR017871">
    <property type="entry name" value="ABC_transporter-like_CS"/>
</dbReference>
<dbReference type="Pfam" id="PF08402">
    <property type="entry name" value="TOBE_2"/>
    <property type="match status" value="1"/>
</dbReference>
<evidence type="ECO:0000313" key="5">
    <source>
        <dbReference type="EMBL" id="MCK8787065.1"/>
    </source>
</evidence>
<dbReference type="Proteomes" id="UP001139516">
    <property type="component" value="Unassembled WGS sequence"/>
</dbReference>
<accession>A0A9X2BZI5</accession>
<dbReference type="SUPFAM" id="SSF50331">
    <property type="entry name" value="MOP-like"/>
    <property type="match status" value="1"/>
</dbReference>
<dbReference type="AlphaFoldDB" id="A0A9X2BZI5"/>
<evidence type="ECO:0000259" key="4">
    <source>
        <dbReference type="PROSITE" id="PS50893"/>
    </source>
</evidence>
<evidence type="ECO:0000256" key="3">
    <source>
        <dbReference type="ARBA" id="ARBA00022840"/>
    </source>
</evidence>
<dbReference type="GO" id="GO:0015847">
    <property type="term" value="P:putrescine transport"/>
    <property type="evidence" value="ECO:0007669"/>
    <property type="project" value="UniProtKB-ARBA"/>
</dbReference>
<keyword evidence="3 5" id="KW-0067">ATP-binding</keyword>
<dbReference type="InterPro" id="IPR003439">
    <property type="entry name" value="ABC_transporter-like_ATP-bd"/>
</dbReference>
<gene>
    <name evidence="5" type="ORF">M0638_22065</name>
</gene>
<keyword evidence="6" id="KW-1185">Reference proteome</keyword>
<evidence type="ECO:0000256" key="1">
    <source>
        <dbReference type="ARBA" id="ARBA00022448"/>
    </source>
</evidence>
<dbReference type="SUPFAM" id="SSF52540">
    <property type="entry name" value="P-loop containing nucleoside triphosphate hydrolases"/>
    <property type="match status" value="1"/>
</dbReference>
<dbReference type="InterPro" id="IPR050093">
    <property type="entry name" value="ABC_SmlMolc_Importer"/>
</dbReference>
<dbReference type="Gene3D" id="3.40.50.300">
    <property type="entry name" value="P-loop containing nucleotide triphosphate hydrolases"/>
    <property type="match status" value="1"/>
</dbReference>
<dbReference type="GO" id="GO:0005524">
    <property type="term" value="F:ATP binding"/>
    <property type="evidence" value="ECO:0007669"/>
    <property type="project" value="UniProtKB-KW"/>
</dbReference>
<comment type="caution">
    <text evidence="5">The sequence shown here is derived from an EMBL/GenBank/DDBJ whole genome shotgun (WGS) entry which is preliminary data.</text>
</comment>
<dbReference type="RefSeq" id="WP_248669120.1">
    <property type="nucleotide sequence ID" value="NZ_JALPRX010000104.1"/>
</dbReference>
<dbReference type="SMART" id="SM00382">
    <property type="entry name" value="AAA"/>
    <property type="match status" value="1"/>
</dbReference>
<dbReference type="PROSITE" id="PS50893">
    <property type="entry name" value="ABC_TRANSPORTER_2"/>
    <property type="match status" value="1"/>
</dbReference>
<dbReference type="EMBL" id="JALPRX010000104">
    <property type="protein sequence ID" value="MCK8787065.1"/>
    <property type="molecule type" value="Genomic_DNA"/>
</dbReference>
<dbReference type="Pfam" id="PF00005">
    <property type="entry name" value="ABC_tran"/>
    <property type="match status" value="1"/>
</dbReference>
<keyword evidence="2" id="KW-0547">Nucleotide-binding</keyword>
<protein>
    <submittedName>
        <fullName evidence="5">ABC transporter ATP-binding protein</fullName>
    </submittedName>
</protein>
<dbReference type="PROSITE" id="PS00211">
    <property type="entry name" value="ABC_TRANSPORTER_1"/>
    <property type="match status" value="1"/>
</dbReference>
<sequence>MAATALAADAAADTLDPAAAAERPPVLEIASLRKSFGSMLALDRCDLTLRQGEIVALLGASGCGKSTLLNIIAGFETADFGTLRLRGALLNKVPPHRRNIAMVFQSYALFPHMTVAGNIAYGLEVRGLGKAEMASRVAEMVGILRLQGLEGRYPQQLSGGQRQRVAVARALAIRPDMLLLDEAFSALDKNLREETQLELSLLLRRLDVTTILVTHDQREAFALADRVAVMHAGRIAQIGTPEQVYRHPATDQVLRFLGSANTLRGTARAGEIRLAEGLGYALPPGRTVPEGPVSVLFRTEDAGVSTVPTAIHRAHPARVTLSTFFGAQERVVLDLDGQQVVVDRPVRSADPLASLPAGSAVFLDLDPERCRLEAG</sequence>
<dbReference type="PANTHER" id="PTHR42781:SF4">
    <property type="entry name" value="SPERMIDINE_PUTRESCINE IMPORT ATP-BINDING PROTEIN POTA"/>
    <property type="match status" value="1"/>
</dbReference>
<keyword evidence="1" id="KW-0813">Transport</keyword>
<dbReference type="InterPro" id="IPR013611">
    <property type="entry name" value="Transp-assoc_OB_typ2"/>
</dbReference>
<dbReference type="GO" id="GO:0022857">
    <property type="term" value="F:transmembrane transporter activity"/>
    <property type="evidence" value="ECO:0007669"/>
    <property type="project" value="InterPro"/>
</dbReference>
<reference evidence="5" key="1">
    <citation type="submission" date="2022-04" db="EMBL/GenBank/DDBJ databases">
        <title>Roseomonas acroporae sp. nov., isolated from coral Acropora digitifera.</title>
        <authorList>
            <person name="Sun H."/>
        </authorList>
    </citation>
    <scope>NUCLEOTIDE SEQUENCE</scope>
    <source>
        <strain evidence="5">NAR14</strain>
    </source>
</reference>
<name>A0A9X2BZI5_9PROT</name>